<keyword evidence="8" id="KW-0406">Ion transport</keyword>
<protein>
    <recommendedName>
        <fullName evidence="8">Solute carrier organic anion transporter family member</fullName>
    </recommendedName>
</protein>
<sequence length="843" mass="91210">MQAKGSCNVEPTVTAPPALAATATNGSSKSSGGNKPCAHSTPSHTNNGYQNGVRRDSTQVFTPLLVQHDNTHGTAEISTLPSTVLYESTPSNNNEWKAAEDINNLKNGLLSSHNHHHSSNNNGNSNGRSLREKYTHEEAPLTGGHCYRVPLARASESEESDCDSDLRGSHASTCGLFGCQPRWARRFASTHVFMVVFLLAYILQGMYMTYFVSVITTIEKLFQIKSKTTGFLLSASEMGQISTAMLLTYFAGRGHRPRWIACGMVLFSIAAFSCALPHFIFGEQLMQSSVFMKPQSLSEPDSGNMSVFTSSSSFHANLCQLGGNDTLPSTECDEGQKLEQASHSKITVIVLCIFFGSLLSSGIGQTAVATLGIPYIDDNVGSKQSPMYMAVTIGMRILGPASGFIVGSFCTRWYVNLSDPGFNASDSRWIGAWWLGPVAIGSLMLLASIAMFSFPKQLCNKRTKQTSPTEAGNPAIADVDEKPRLKDFPKTVRRQLSNDILMFRTASCVFHLLPIAGLYTFLPKYLETQFHLATYDANMIAAFCGILVMGFGIVISGLVILKRKPTAKSVAAWIAFTALVYAAGMVILMFIGCSTNDFAGYKAADTNSPALIEPACIAAQNCNCDKENFSPICGADGRMYISACHAGCTSATLRRSDNRTVYNDCACIPVVAAPAPDLFDAVNGYCDNKCKNFIYFILIFAICVFMHSTSEVGSMLLVMRCTHPKDKAMAMGVIQSAIGLFGNVPCPIIYGAVVDSACLIWKSVCGKHGACSLYDADTFRHYFLGITAGIMFLAFIMDLVVWRKAHRIDIAPEDNHDGAPTQSYAVGTSESKQSISPPPDTTV</sequence>
<feature type="domain" description="Kazal-like" evidence="10">
    <location>
        <begin position="610"/>
        <end position="669"/>
    </location>
</feature>
<name>A0A6J2UD98_DROLE</name>
<dbReference type="Pfam" id="PF07648">
    <property type="entry name" value="Kazal_2"/>
    <property type="match status" value="1"/>
</dbReference>
<feature type="transmembrane region" description="Helical" evidence="8">
    <location>
        <begin position="192"/>
        <end position="211"/>
    </location>
</feature>
<gene>
    <name evidence="12 13" type="primary">LOC115632192</name>
</gene>
<dbReference type="GeneID" id="115632192"/>
<dbReference type="CDD" id="cd17336">
    <property type="entry name" value="MFS_SLCO_OATP"/>
    <property type="match status" value="1"/>
</dbReference>
<dbReference type="CTD" id="39954"/>
<evidence type="ECO:0000256" key="8">
    <source>
        <dbReference type="RuleBase" id="RU362056"/>
    </source>
</evidence>
<dbReference type="AlphaFoldDB" id="A0A6J2UD98"/>
<evidence type="ECO:0000256" key="4">
    <source>
        <dbReference type="ARBA" id="ARBA00022692"/>
    </source>
</evidence>
<feature type="region of interest" description="Disordered" evidence="9">
    <location>
        <begin position="108"/>
        <end position="129"/>
    </location>
</feature>
<proteinExistence type="inferred from homology"/>
<comment type="similarity">
    <text evidence="2 8">Belongs to the organo anion transporter (TC 2.A.60) family.</text>
</comment>
<evidence type="ECO:0000313" key="11">
    <source>
        <dbReference type="Proteomes" id="UP000504634"/>
    </source>
</evidence>
<accession>A0A6J2UD98</accession>
<feature type="transmembrane region" description="Helical" evidence="8">
    <location>
        <begin position="231"/>
        <end position="252"/>
    </location>
</feature>
<keyword evidence="6 8" id="KW-0472">Membrane</keyword>
<feature type="transmembrane region" description="Helical" evidence="8">
    <location>
        <begin position="570"/>
        <end position="592"/>
    </location>
</feature>
<comment type="subcellular location">
    <subcellularLocation>
        <location evidence="1 8">Cell membrane</location>
        <topology evidence="1 8">Multi-pass membrane protein</topology>
    </subcellularLocation>
</comment>
<evidence type="ECO:0000313" key="13">
    <source>
        <dbReference type="RefSeq" id="XP_030385097.1"/>
    </source>
</evidence>
<dbReference type="SUPFAM" id="SSF100895">
    <property type="entry name" value="Kazal-type serine protease inhibitors"/>
    <property type="match status" value="1"/>
</dbReference>
<evidence type="ECO:0000256" key="1">
    <source>
        <dbReference type="ARBA" id="ARBA00004651"/>
    </source>
</evidence>
<dbReference type="GO" id="GO:0006811">
    <property type="term" value="P:monoatomic ion transport"/>
    <property type="evidence" value="ECO:0007669"/>
    <property type="project" value="UniProtKB-KW"/>
</dbReference>
<keyword evidence="5 8" id="KW-1133">Transmembrane helix</keyword>
<dbReference type="InterPro" id="IPR036058">
    <property type="entry name" value="Kazal_dom_sf"/>
</dbReference>
<dbReference type="InterPro" id="IPR004156">
    <property type="entry name" value="OATP"/>
</dbReference>
<dbReference type="GO" id="GO:0016323">
    <property type="term" value="C:basolateral plasma membrane"/>
    <property type="evidence" value="ECO:0007669"/>
    <property type="project" value="TreeGrafter"/>
</dbReference>
<feature type="region of interest" description="Disordered" evidence="9">
    <location>
        <begin position="1"/>
        <end position="53"/>
    </location>
</feature>
<reference evidence="12 13" key="1">
    <citation type="submission" date="2025-04" db="UniProtKB">
        <authorList>
            <consortium name="RefSeq"/>
        </authorList>
    </citation>
    <scope>IDENTIFICATION</scope>
    <source>
        <strain evidence="12 13">11010-0011.00</strain>
        <tissue evidence="12 13">Whole body</tissue>
    </source>
</reference>
<dbReference type="PROSITE" id="PS51465">
    <property type="entry name" value="KAZAL_2"/>
    <property type="match status" value="1"/>
</dbReference>
<dbReference type="Pfam" id="PF03137">
    <property type="entry name" value="OATP"/>
    <property type="match status" value="1"/>
</dbReference>
<evidence type="ECO:0000256" key="7">
    <source>
        <dbReference type="ARBA" id="ARBA00023157"/>
    </source>
</evidence>
<keyword evidence="11" id="KW-1185">Reference proteome</keyword>
<dbReference type="OrthoDB" id="5062115at2759"/>
<evidence type="ECO:0000313" key="12">
    <source>
        <dbReference type="RefSeq" id="XP_030385096.1"/>
    </source>
</evidence>
<feature type="compositionally biased region" description="Low complexity" evidence="9">
    <location>
        <begin position="11"/>
        <end position="35"/>
    </location>
</feature>
<dbReference type="PANTHER" id="PTHR11388">
    <property type="entry name" value="ORGANIC ANION TRANSPORTER"/>
    <property type="match status" value="1"/>
</dbReference>
<keyword evidence="8" id="KW-0813">Transport</keyword>
<feature type="region of interest" description="Disordered" evidence="9">
    <location>
        <begin position="812"/>
        <end position="843"/>
    </location>
</feature>
<evidence type="ECO:0000256" key="2">
    <source>
        <dbReference type="ARBA" id="ARBA00009657"/>
    </source>
</evidence>
<dbReference type="InterPro" id="IPR036259">
    <property type="entry name" value="MFS_trans_sf"/>
</dbReference>
<feature type="compositionally biased region" description="Polar residues" evidence="9">
    <location>
        <begin position="40"/>
        <end position="50"/>
    </location>
</feature>
<feature type="transmembrane region" description="Helical" evidence="8">
    <location>
        <begin position="539"/>
        <end position="561"/>
    </location>
</feature>
<keyword evidence="4 8" id="KW-0812">Transmembrane</keyword>
<feature type="transmembrane region" description="Helical" evidence="8">
    <location>
        <begin position="434"/>
        <end position="454"/>
    </location>
</feature>
<evidence type="ECO:0000259" key="10">
    <source>
        <dbReference type="PROSITE" id="PS51465"/>
    </source>
</evidence>
<dbReference type="GO" id="GO:0043252">
    <property type="term" value="P:sodium-independent organic anion transport"/>
    <property type="evidence" value="ECO:0007669"/>
    <property type="project" value="TreeGrafter"/>
</dbReference>
<evidence type="ECO:0000256" key="6">
    <source>
        <dbReference type="ARBA" id="ARBA00023136"/>
    </source>
</evidence>
<keyword evidence="7" id="KW-1015">Disulfide bond</keyword>
<dbReference type="SUPFAM" id="SSF103473">
    <property type="entry name" value="MFS general substrate transporter"/>
    <property type="match status" value="1"/>
</dbReference>
<dbReference type="RefSeq" id="XP_030385096.1">
    <property type="nucleotide sequence ID" value="XM_030529236.1"/>
</dbReference>
<feature type="compositionally biased region" description="Polar residues" evidence="9">
    <location>
        <begin position="820"/>
        <end position="835"/>
    </location>
</feature>
<feature type="transmembrane region" description="Helical" evidence="8">
    <location>
        <begin position="693"/>
        <end position="718"/>
    </location>
</feature>
<dbReference type="GO" id="GO:0015347">
    <property type="term" value="F:sodium-independent organic anion transmembrane transporter activity"/>
    <property type="evidence" value="ECO:0007669"/>
    <property type="project" value="TreeGrafter"/>
</dbReference>
<dbReference type="InterPro" id="IPR002350">
    <property type="entry name" value="Kazal_dom"/>
</dbReference>
<organism evidence="11 13">
    <name type="scientific">Drosophila lebanonensis</name>
    <name type="common">Fruit fly</name>
    <name type="synonym">Scaptodrosophila lebanonensis</name>
    <dbReference type="NCBI Taxonomy" id="7225"/>
    <lineage>
        <taxon>Eukaryota</taxon>
        <taxon>Metazoa</taxon>
        <taxon>Ecdysozoa</taxon>
        <taxon>Arthropoda</taxon>
        <taxon>Hexapoda</taxon>
        <taxon>Insecta</taxon>
        <taxon>Pterygota</taxon>
        <taxon>Neoptera</taxon>
        <taxon>Endopterygota</taxon>
        <taxon>Diptera</taxon>
        <taxon>Brachycera</taxon>
        <taxon>Muscomorpha</taxon>
        <taxon>Ephydroidea</taxon>
        <taxon>Drosophilidae</taxon>
        <taxon>Scaptodrosophila</taxon>
    </lineage>
</organism>
<dbReference type="PANTHER" id="PTHR11388:SF159">
    <property type="entry name" value="SOLUTE CARRIER ORGANIC ANION TRANSPORTER FAMILY MEMBER 74D"/>
    <property type="match status" value="1"/>
</dbReference>
<feature type="transmembrane region" description="Helical" evidence="8">
    <location>
        <begin position="346"/>
        <end position="376"/>
    </location>
</feature>
<dbReference type="Proteomes" id="UP000504634">
    <property type="component" value="Unplaced"/>
</dbReference>
<feature type="compositionally biased region" description="Low complexity" evidence="9">
    <location>
        <begin position="119"/>
        <end position="128"/>
    </location>
</feature>
<evidence type="ECO:0000256" key="3">
    <source>
        <dbReference type="ARBA" id="ARBA00022475"/>
    </source>
</evidence>
<evidence type="ECO:0000256" key="9">
    <source>
        <dbReference type="SAM" id="MobiDB-lite"/>
    </source>
</evidence>
<dbReference type="Gene3D" id="1.20.1250.20">
    <property type="entry name" value="MFS general substrate transporter like domains"/>
    <property type="match status" value="1"/>
</dbReference>
<feature type="transmembrane region" description="Helical" evidence="8">
    <location>
        <begin position="782"/>
        <end position="802"/>
    </location>
</feature>
<keyword evidence="3" id="KW-1003">Cell membrane</keyword>
<feature type="transmembrane region" description="Helical" evidence="8">
    <location>
        <begin position="730"/>
        <end position="753"/>
    </location>
</feature>
<dbReference type="NCBIfam" id="TIGR00805">
    <property type="entry name" value="oat"/>
    <property type="match status" value="1"/>
</dbReference>
<evidence type="ECO:0000256" key="5">
    <source>
        <dbReference type="ARBA" id="ARBA00022989"/>
    </source>
</evidence>
<feature type="transmembrane region" description="Helical" evidence="8">
    <location>
        <begin position="388"/>
        <end position="414"/>
    </location>
</feature>
<feature type="transmembrane region" description="Helical" evidence="8">
    <location>
        <begin position="259"/>
        <end position="281"/>
    </location>
</feature>
<dbReference type="RefSeq" id="XP_030385097.1">
    <property type="nucleotide sequence ID" value="XM_030529237.1"/>
</dbReference>
<feature type="transmembrane region" description="Helical" evidence="8">
    <location>
        <begin position="500"/>
        <end position="519"/>
    </location>
</feature>